<reference evidence="3" key="1">
    <citation type="journal article" date="2019" name="Int. J. Syst. Evol. Microbiol.">
        <title>The Global Catalogue of Microorganisms (GCM) 10K type strain sequencing project: providing services to taxonomists for standard genome sequencing and annotation.</title>
        <authorList>
            <consortium name="The Broad Institute Genomics Platform"/>
            <consortium name="The Broad Institute Genome Sequencing Center for Infectious Disease"/>
            <person name="Wu L."/>
            <person name="Ma J."/>
        </authorList>
    </citation>
    <scope>NUCLEOTIDE SEQUENCE [LARGE SCALE GENOMIC DNA]</scope>
    <source>
        <strain evidence="3">CCUG 62763</strain>
    </source>
</reference>
<proteinExistence type="predicted"/>
<evidence type="ECO:0000256" key="1">
    <source>
        <dbReference type="SAM" id="MobiDB-lite"/>
    </source>
</evidence>
<evidence type="ECO:0000313" key="3">
    <source>
        <dbReference type="Proteomes" id="UP001596025"/>
    </source>
</evidence>
<dbReference type="Proteomes" id="UP001596025">
    <property type="component" value="Unassembled WGS sequence"/>
</dbReference>
<gene>
    <name evidence="2" type="ORF">ACFO3M_21335</name>
</gene>
<organism evidence="2 3">
    <name type="scientific">Geodermatophilus arenarius</name>
    <dbReference type="NCBI Taxonomy" id="1137990"/>
    <lineage>
        <taxon>Bacteria</taxon>
        <taxon>Bacillati</taxon>
        <taxon>Actinomycetota</taxon>
        <taxon>Actinomycetes</taxon>
        <taxon>Geodermatophilales</taxon>
        <taxon>Geodermatophilaceae</taxon>
        <taxon>Geodermatophilus</taxon>
    </lineage>
</organism>
<evidence type="ECO:0000313" key="2">
    <source>
        <dbReference type="EMBL" id="MFC4695957.1"/>
    </source>
</evidence>
<comment type="caution">
    <text evidence="2">The sequence shown here is derived from an EMBL/GenBank/DDBJ whole genome shotgun (WGS) entry which is preliminary data.</text>
</comment>
<keyword evidence="3" id="KW-1185">Reference proteome</keyword>
<dbReference type="RefSeq" id="WP_387993780.1">
    <property type="nucleotide sequence ID" value="NZ_JBHSGR010000032.1"/>
</dbReference>
<name>A0ABV9LR14_9ACTN</name>
<accession>A0ABV9LR14</accession>
<dbReference type="EMBL" id="JBHSGR010000032">
    <property type="protein sequence ID" value="MFC4695957.1"/>
    <property type="molecule type" value="Genomic_DNA"/>
</dbReference>
<feature type="region of interest" description="Disordered" evidence="1">
    <location>
        <begin position="1"/>
        <end position="22"/>
    </location>
</feature>
<protein>
    <submittedName>
        <fullName evidence="2">Uncharacterized protein</fullName>
    </submittedName>
</protein>
<sequence>MPPRAGARLAARGAVPGRPPVRLLDGGPGLEVRVAGRPPGDTGRLALAASAVTAVRVEAGDGGWVRLTAGPGGPAPA</sequence>